<dbReference type="InterPro" id="IPR013103">
    <property type="entry name" value="RVT_2"/>
</dbReference>
<keyword evidence="1" id="KW-0540">Nuclease</keyword>
<keyword evidence="5" id="KW-0460">Magnesium</keyword>
<accession>A0ABD1ZGV8</accession>
<keyword evidence="8" id="KW-0239">DNA-directed DNA polymerase</keyword>
<sequence>MYCEQEGITRHLTTFYTPEQNGVVERLNRTLLERARSMLSHSSLPPEFWAEVVNTAAYLVNLSPCSAVQLKTPFELWHKRIIERGGESSGSDIDKGESDPSGVEGEITHDINHDMPQGDLPAIAEDVSELEEHIEEQEGVGRPVGRPPNDDQLKSSVRRSARVKGAPQRYGVWFPSDQVDEHDNEDDVYVLITEEGEPSSFEEAHNSAKKAEWSTAMRKEMKSLNDNKTWELVELPKGKQVIACRWVYKRKEGSGTGEKIFKARLVGKGFTQRKGVDYIEVFAPIAKYSTIRLLLSLVCMFGLILDQMDVVTTFLYGLLDEEIFMRQPPGFARKGQESLVCKLLKSLYGLK</sequence>
<gene>
    <name evidence="13" type="ORF">R1flu_018445</name>
</gene>
<dbReference type="GO" id="GO:0003887">
    <property type="term" value="F:DNA-directed DNA polymerase activity"/>
    <property type="evidence" value="ECO:0007669"/>
    <property type="project" value="UniProtKB-KW"/>
</dbReference>
<dbReference type="Proteomes" id="UP001605036">
    <property type="component" value="Unassembled WGS sequence"/>
</dbReference>
<dbReference type="GO" id="GO:0003964">
    <property type="term" value="F:RNA-directed DNA polymerase activity"/>
    <property type="evidence" value="ECO:0007669"/>
    <property type="project" value="UniProtKB-KW"/>
</dbReference>
<dbReference type="InterPro" id="IPR012337">
    <property type="entry name" value="RNaseH-like_sf"/>
</dbReference>
<feature type="domain" description="Integrase catalytic" evidence="12">
    <location>
        <begin position="1"/>
        <end position="81"/>
    </location>
</feature>
<dbReference type="PANTHER" id="PTHR42648">
    <property type="entry name" value="TRANSPOSASE, PUTATIVE-RELATED"/>
    <property type="match status" value="1"/>
</dbReference>
<evidence type="ECO:0000256" key="8">
    <source>
        <dbReference type="ARBA" id="ARBA00022932"/>
    </source>
</evidence>
<evidence type="ECO:0000256" key="7">
    <source>
        <dbReference type="ARBA" id="ARBA00022918"/>
    </source>
</evidence>
<name>A0ABD1ZGV8_9MARC</name>
<evidence type="ECO:0000256" key="2">
    <source>
        <dbReference type="ARBA" id="ARBA00022723"/>
    </source>
</evidence>
<dbReference type="SUPFAM" id="SSF53098">
    <property type="entry name" value="Ribonuclease H-like"/>
    <property type="match status" value="1"/>
</dbReference>
<reference evidence="13 14" key="1">
    <citation type="submission" date="2024-09" db="EMBL/GenBank/DDBJ databases">
        <title>Chromosome-scale assembly of Riccia fluitans.</title>
        <authorList>
            <person name="Paukszto L."/>
            <person name="Sawicki J."/>
            <person name="Karawczyk K."/>
            <person name="Piernik-Szablinska J."/>
            <person name="Szczecinska M."/>
            <person name="Mazdziarz M."/>
        </authorList>
    </citation>
    <scope>NUCLEOTIDE SEQUENCE [LARGE SCALE GENOMIC DNA]</scope>
    <source>
        <strain evidence="13">Rf_01</strain>
        <tissue evidence="13">Aerial parts of the thallus</tissue>
    </source>
</reference>
<keyword evidence="9" id="KW-0233">DNA recombination</keyword>
<keyword evidence="4" id="KW-0378">Hydrolase</keyword>
<dbReference type="GO" id="GO:0046872">
    <property type="term" value="F:metal ion binding"/>
    <property type="evidence" value="ECO:0007669"/>
    <property type="project" value="UniProtKB-KW"/>
</dbReference>
<dbReference type="GO" id="GO:0006310">
    <property type="term" value="P:DNA recombination"/>
    <property type="evidence" value="ECO:0007669"/>
    <property type="project" value="UniProtKB-KW"/>
</dbReference>
<dbReference type="InterPro" id="IPR036397">
    <property type="entry name" value="RNaseH_sf"/>
</dbReference>
<dbReference type="InterPro" id="IPR039537">
    <property type="entry name" value="Retrotran_Ty1/copia-like"/>
</dbReference>
<keyword evidence="3" id="KW-0255">Endonuclease</keyword>
<dbReference type="InterPro" id="IPR001584">
    <property type="entry name" value="Integrase_cat-core"/>
</dbReference>
<keyword evidence="8" id="KW-0808">Transferase</keyword>
<evidence type="ECO:0000256" key="1">
    <source>
        <dbReference type="ARBA" id="ARBA00022722"/>
    </source>
</evidence>
<dbReference type="AlphaFoldDB" id="A0ABD1ZGV8"/>
<comment type="caution">
    <text evidence="13">The sequence shown here is derived from an EMBL/GenBank/DDBJ whole genome shotgun (WGS) entry which is preliminary data.</text>
</comment>
<evidence type="ECO:0000256" key="9">
    <source>
        <dbReference type="ARBA" id="ARBA00023172"/>
    </source>
</evidence>
<dbReference type="GO" id="GO:0015074">
    <property type="term" value="P:DNA integration"/>
    <property type="evidence" value="ECO:0007669"/>
    <property type="project" value="UniProtKB-KW"/>
</dbReference>
<dbReference type="Gene3D" id="3.30.420.10">
    <property type="entry name" value="Ribonuclease H-like superfamily/Ribonuclease H"/>
    <property type="match status" value="1"/>
</dbReference>
<dbReference type="PROSITE" id="PS50994">
    <property type="entry name" value="INTEGRASE"/>
    <property type="match status" value="1"/>
</dbReference>
<dbReference type="Pfam" id="PF07727">
    <property type="entry name" value="RVT_2"/>
    <property type="match status" value="1"/>
</dbReference>
<keyword evidence="6" id="KW-0229">DNA integration</keyword>
<evidence type="ECO:0000256" key="11">
    <source>
        <dbReference type="SAM" id="MobiDB-lite"/>
    </source>
</evidence>
<feature type="compositionally biased region" description="Basic and acidic residues" evidence="11">
    <location>
        <begin position="86"/>
        <end position="98"/>
    </location>
</feature>
<protein>
    <recommendedName>
        <fullName evidence="12">Integrase catalytic domain-containing protein</fullName>
    </recommendedName>
</protein>
<dbReference type="PANTHER" id="PTHR42648:SF11">
    <property type="entry name" value="TRANSPOSON TY4-P GAG-POL POLYPROTEIN"/>
    <property type="match status" value="1"/>
</dbReference>
<keyword evidence="7" id="KW-0695">RNA-directed DNA polymerase</keyword>
<keyword evidence="8" id="KW-0548">Nucleotidyltransferase</keyword>
<evidence type="ECO:0000256" key="5">
    <source>
        <dbReference type="ARBA" id="ARBA00022842"/>
    </source>
</evidence>
<dbReference type="GO" id="GO:0016787">
    <property type="term" value="F:hydrolase activity"/>
    <property type="evidence" value="ECO:0007669"/>
    <property type="project" value="UniProtKB-KW"/>
</dbReference>
<evidence type="ECO:0000256" key="3">
    <source>
        <dbReference type="ARBA" id="ARBA00022759"/>
    </source>
</evidence>
<evidence type="ECO:0000313" key="14">
    <source>
        <dbReference type="Proteomes" id="UP001605036"/>
    </source>
</evidence>
<keyword evidence="10" id="KW-0511">Multifunctional enzyme</keyword>
<evidence type="ECO:0000256" key="6">
    <source>
        <dbReference type="ARBA" id="ARBA00022908"/>
    </source>
</evidence>
<feature type="region of interest" description="Disordered" evidence="11">
    <location>
        <begin position="131"/>
        <end position="163"/>
    </location>
</feature>
<evidence type="ECO:0000256" key="10">
    <source>
        <dbReference type="ARBA" id="ARBA00023268"/>
    </source>
</evidence>
<proteinExistence type="predicted"/>
<evidence type="ECO:0000256" key="4">
    <source>
        <dbReference type="ARBA" id="ARBA00022801"/>
    </source>
</evidence>
<evidence type="ECO:0000259" key="12">
    <source>
        <dbReference type="PROSITE" id="PS50994"/>
    </source>
</evidence>
<dbReference type="EMBL" id="JBHFFA010000001">
    <property type="protein sequence ID" value="KAL2650317.1"/>
    <property type="molecule type" value="Genomic_DNA"/>
</dbReference>
<evidence type="ECO:0000313" key="13">
    <source>
        <dbReference type="EMBL" id="KAL2650317.1"/>
    </source>
</evidence>
<organism evidence="13 14">
    <name type="scientific">Riccia fluitans</name>
    <dbReference type="NCBI Taxonomy" id="41844"/>
    <lineage>
        <taxon>Eukaryota</taxon>
        <taxon>Viridiplantae</taxon>
        <taxon>Streptophyta</taxon>
        <taxon>Embryophyta</taxon>
        <taxon>Marchantiophyta</taxon>
        <taxon>Marchantiopsida</taxon>
        <taxon>Marchantiidae</taxon>
        <taxon>Marchantiales</taxon>
        <taxon>Ricciaceae</taxon>
        <taxon>Riccia</taxon>
    </lineage>
</organism>
<feature type="region of interest" description="Disordered" evidence="11">
    <location>
        <begin position="86"/>
        <end position="117"/>
    </location>
</feature>
<dbReference type="GO" id="GO:0004519">
    <property type="term" value="F:endonuclease activity"/>
    <property type="evidence" value="ECO:0007669"/>
    <property type="project" value="UniProtKB-KW"/>
</dbReference>
<keyword evidence="2" id="KW-0479">Metal-binding</keyword>
<keyword evidence="14" id="KW-1185">Reference proteome</keyword>